<gene>
    <name evidence="4" type="ORF">Drose_26270</name>
</gene>
<dbReference type="PANTHER" id="PTHR48106:SF18">
    <property type="entry name" value="QUINONE OXIDOREDUCTASE PIG3"/>
    <property type="match status" value="1"/>
</dbReference>
<keyword evidence="5" id="KW-1185">Reference proteome</keyword>
<dbReference type="InterPro" id="IPR020843">
    <property type="entry name" value="ER"/>
</dbReference>
<dbReference type="SMART" id="SM00829">
    <property type="entry name" value="PKS_ER"/>
    <property type="match status" value="1"/>
</dbReference>
<evidence type="ECO:0000313" key="5">
    <source>
        <dbReference type="Proteomes" id="UP001058271"/>
    </source>
</evidence>
<dbReference type="InterPro" id="IPR011032">
    <property type="entry name" value="GroES-like_sf"/>
</dbReference>
<proteinExistence type="predicted"/>
<evidence type="ECO:0000256" key="2">
    <source>
        <dbReference type="ARBA" id="ARBA00023002"/>
    </source>
</evidence>
<dbReference type="Pfam" id="PF13602">
    <property type="entry name" value="ADH_zinc_N_2"/>
    <property type="match status" value="1"/>
</dbReference>
<dbReference type="SUPFAM" id="SSF50129">
    <property type="entry name" value="GroES-like"/>
    <property type="match status" value="1"/>
</dbReference>
<dbReference type="Gene3D" id="3.40.50.720">
    <property type="entry name" value="NAD(P)-binding Rossmann-like Domain"/>
    <property type="match status" value="1"/>
</dbReference>
<organism evidence="4 5">
    <name type="scientific">Dactylosporangium roseum</name>
    <dbReference type="NCBI Taxonomy" id="47989"/>
    <lineage>
        <taxon>Bacteria</taxon>
        <taxon>Bacillati</taxon>
        <taxon>Actinomycetota</taxon>
        <taxon>Actinomycetes</taxon>
        <taxon>Micromonosporales</taxon>
        <taxon>Micromonosporaceae</taxon>
        <taxon>Dactylosporangium</taxon>
    </lineage>
</organism>
<name>A0ABY5YY77_9ACTN</name>
<protein>
    <submittedName>
        <fullName evidence="4">Zinc-dependent alcohol dehydrogenase family protein</fullName>
    </submittedName>
</protein>
<dbReference type="RefSeq" id="WP_260724033.1">
    <property type="nucleotide sequence ID" value="NZ_BAAABS010000052.1"/>
</dbReference>
<keyword evidence="2" id="KW-0560">Oxidoreductase</keyword>
<dbReference type="SUPFAM" id="SSF51735">
    <property type="entry name" value="NAD(P)-binding Rossmann-fold domains"/>
    <property type="match status" value="1"/>
</dbReference>
<evidence type="ECO:0000313" key="4">
    <source>
        <dbReference type="EMBL" id="UWZ34700.1"/>
    </source>
</evidence>
<keyword evidence="1" id="KW-0521">NADP</keyword>
<evidence type="ECO:0000259" key="3">
    <source>
        <dbReference type="SMART" id="SM00829"/>
    </source>
</evidence>
<dbReference type="Pfam" id="PF08240">
    <property type="entry name" value="ADH_N"/>
    <property type="match status" value="1"/>
</dbReference>
<sequence length="323" mass="33593">MRRALATRPGRASAVVELVDAQPEPVMPGDVTVRMLTTTVNPSDLITISGAYASRTTFPFVPGFEGAGEIVAAGPGVDSGLVGQRVVPIGGVGNWQQYRTVPASWCFPIPSDIPDTVATFAYINPVTALLMVDAHVPAGARSAVITAAGSAIGGHLADLLRARGVAAIGLTTGRAPRSAADAGRFTAIVDRRDPNWPDALAAAAGGPADVVFDCVGGPDGPRLLSLLRPGGRLVHFGLLSGVPLMTAGPDAPAGRTVHLFRLRDRVYDMDRSEIQQAFGRVFAHLRAGRLGTPTAAEYSLDDLGSALRRAETKPGKVLIQIGQ</sequence>
<reference evidence="4" key="1">
    <citation type="submission" date="2021-04" db="EMBL/GenBank/DDBJ databases">
        <title>Biosynthetic gene clusters of Dactylosporangioum roseum.</title>
        <authorList>
            <person name="Hartkoorn R.C."/>
            <person name="Beaudoing E."/>
            <person name="Hot D."/>
            <person name="Moureu S."/>
        </authorList>
    </citation>
    <scope>NUCLEOTIDE SEQUENCE</scope>
    <source>
        <strain evidence="4">NRRL B-16295</strain>
    </source>
</reference>
<dbReference type="Proteomes" id="UP001058271">
    <property type="component" value="Chromosome"/>
</dbReference>
<accession>A0ABY5YY77</accession>
<dbReference type="EMBL" id="CP073721">
    <property type="protein sequence ID" value="UWZ34700.1"/>
    <property type="molecule type" value="Genomic_DNA"/>
</dbReference>
<feature type="domain" description="Enoyl reductase (ER)" evidence="3">
    <location>
        <begin position="10"/>
        <end position="319"/>
    </location>
</feature>
<dbReference type="Gene3D" id="3.90.180.10">
    <property type="entry name" value="Medium-chain alcohol dehydrogenases, catalytic domain"/>
    <property type="match status" value="1"/>
</dbReference>
<evidence type="ECO:0000256" key="1">
    <source>
        <dbReference type="ARBA" id="ARBA00022857"/>
    </source>
</evidence>
<dbReference type="PANTHER" id="PTHR48106">
    <property type="entry name" value="QUINONE OXIDOREDUCTASE PIG3-RELATED"/>
    <property type="match status" value="1"/>
</dbReference>
<dbReference type="InterPro" id="IPR013154">
    <property type="entry name" value="ADH-like_N"/>
</dbReference>
<dbReference type="CDD" id="cd05282">
    <property type="entry name" value="ETR_like"/>
    <property type="match status" value="1"/>
</dbReference>
<dbReference type="InterPro" id="IPR036291">
    <property type="entry name" value="NAD(P)-bd_dom_sf"/>
</dbReference>